<sequence length="314" mass="34730">MKIRQTAKPVIIGISGSELTDAERELFEAHNPLGIILFRRNIRKNEKGEQDKAALIKLIENIKEVLGDNTIIAIDQEGGMVKRLIAPTFYDAPAAQSFTELQTCKYNYSTIAKELREVGINLNFAPVADLIHDGADNIISDRSFGKEPEIVVPLCLSAIEGLQEEKVTACIKHISGHGRATVDSHIELPIIDTSLKTLEDTDFKVFKELAKHDYIKLAMTAHIIYTSLDPDNPATLSKIVIDYIKNNICFKGIIISDTIEMHALSGSMTDITKRALDAGVDIVLECTVEFNKMSEVLGSVAENSIDKFSDLLIF</sequence>
<dbReference type="PANTHER" id="PTHR30480">
    <property type="entry name" value="BETA-HEXOSAMINIDASE-RELATED"/>
    <property type="match status" value="1"/>
</dbReference>
<keyword evidence="5" id="KW-0326">Glycosidase</keyword>
<proteinExistence type="inferred from homology"/>
<dbReference type="InterPro" id="IPR050226">
    <property type="entry name" value="NagZ_Beta-hexosaminidase"/>
</dbReference>
<organism evidence="7 8">
    <name type="scientific">Rickettsia typhi str. TH1527</name>
    <dbReference type="NCBI Taxonomy" id="1003201"/>
    <lineage>
        <taxon>Bacteria</taxon>
        <taxon>Pseudomonadati</taxon>
        <taxon>Pseudomonadota</taxon>
        <taxon>Alphaproteobacteria</taxon>
        <taxon>Rickettsiales</taxon>
        <taxon>Rickettsiaceae</taxon>
        <taxon>Rickettsieae</taxon>
        <taxon>Rickettsia</taxon>
        <taxon>typhus group</taxon>
    </lineage>
</organism>
<evidence type="ECO:0000256" key="3">
    <source>
        <dbReference type="ARBA" id="ARBA00012663"/>
    </source>
</evidence>
<name>A0ABN4AHT7_RICTP</name>
<keyword evidence="8" id="KW-1185">Reference proteome</keyword>
<evidence type="ECO:0000313" key="8">
    <source>
        <dbReference type="Proteomes" id="UP000007581"/>
    </source>
</evidence>
<evidence type="ECO:0000256" key="2">
    <source>
        <dbReference type="ARBA" id="ARBA00005336"/>
    </source>
</evidence>
<dbReference type="Pfam" id="PF00933">
    <property type="entry name" value="Glyco_hydro_3"/>
    <property type="match status" value="1"/>
</dbReference>
<reference evidence="7" key="1">
    <citation type="submission" date="2012-03" db="EMBL/GenBank/DDBJ databases">
        <authorList>
            <person name="Johnson S.L."/>
            <person name="Sims D."/>
            <person name="Han S."/>
            <person name="Bruce D.C."/>
            <person name="Dasch G.A."/>
        </authorList>
    </citation>
    <scope>NUCLEOTIDE SEQUENCE [LARGE SCALE GENOMIC DNA]</scope>
    <source>
        <strain evidence="7">TH1527</strain>
    </source>
</reference>
<dbReference type="EMBL" id="CP003397">
    <property type="protein sequence ID" value="AFE54537.1"/>
    <property type="molecule type" value="Genomic_DNA"/>
</dbReference>
<keyword evidence="4" id="KW-0378">Hydrolase</keyword>
<dbReference type="SUPFAM" id="SSF51445">
    <property type="entry name" value="(Trans)glycosidases"/>
    <property type="match status" value="1"/>
</dbReference>
<dbReference type="InterPro" id="IPR036962">
    <property type="entry name" value="Glyco_hydro_3_N_sf"/>
</dbReference>
<dbReference type="Gene3D" id="3.20.20.300">
    <property type="entry name" value="Glycoside hydrolase, family 3, N-terminal domain"/>
    <property type="match status" value="1"/>
</dbReference>
<evidence type="ECO:0000256" key="5">
    <source>
        <dbReference type="ARBA" id="ARBA00023295"/>
    </source>
</evidence>
<accession>A0ABN4AHT7</accession>
<feature type="domain" description="Glycoside hydrolase family 3 N-terminal" evidence="6">
    <location>
        <begin position="18"/>
        <end position="301"/>
    </location>
</feature>
<evidence type="ECO:0000313" key="7">
    <source>
        <dbReference type="EMBL" id="AFE54537.1"/>
    </source>
</evidence>
<gene>
    <name evidence="7" type="ORF">RTTH1527_03360</name>
</gene>
<protein>
    <recommendedName>
        <fullName evidence="3">beta-N-acetylhexosaminidase</fullName>
        <ecNumber evidence="3">3.2.1.52</ecNumber>
    </recommendedName>
</protein>
<evidence type="ECO:0000259" key="6">
    <source>
        <dbReference type="Pfam" id="PF00933"/>
    </source>
</evidence>
<dbReference type="PANTHER" id="PTHR30480:SF13">
    <property type="entry name" value="BETA-HEXOSAMINIDASE"/>
    <property type="match status" value="1"/>
</dbReference>
<dbReference type="Proteomes" id="UP000007581">
    <property type="component" value="Chromosome"/>
</dbReference>
<dbReference type="EC" id="3.2.1.52" evidence="3"/>
<dbReference type="InterPro" id="IPR017853">
    <property type="entry name" value="GH"/>
</dbReference>
<dbReference type="RefSeq" id="WP_011191137.1">
    <property type="nucleotide sequence ID" value="NC_017066.1"/>
</dbReference>
<evidence type="ECO:0000256" key="4">
    <source>
        <dbReference type="ARBA" id="ARBA00022801"/>
    </source>
</evidence>
<comment type="similarity">
    <text evidence="2">Belongs to the glycosyl hydrolase 3 family.</text>
</comment>
<dbReference type="InterPro" id="IPR001764">
    <property type="entry name" value="Glyco_hydro_3_N"/>
</dbReference>
<evidence type="ECO:0000256" key="1">
    <source>
        <dbReference type="ARBA" id="ARBA00001231"/>
    </source>
</evidence>
<comment type="catalytic activity">
    <reaction evidence="1">
        <text>Hydrolysis of terminal non-reducing N-acetyl-D-hexosamine residues in N-acetyl-beta-D-hexosaminides.</text>
        <dbReference type="EC" id="3.2.1.52"/>
    </reaction>
</comment>